<proteinExistence type="predicted"/>
<keyword evidence="1" id="KW-0812">Transmembrane</keyword>
<feature type="transmembrane region" description="Helical" evidence="1">
    <location>
        <begin position="151"/>
        <end position="168"/>
    </location>
</feature>
<reference evidence="3 4" key="1">
    <citation type="submission" date="2020-09" db="EMBL/GenBank/DDBJ databases">
        <title>Roseomonas.</title>
        <authorList>
            <person name="Zhu W."/>
        </authorList>
    </citation>
    <scope>NUCLEOTIDE SEQUENCE [LARGE SCALE GENOMIC DNA]</scope>
    <source>
        <strain evidence="3 4">1311</strain>
    </source>
</reference>
<evidence type="ECO:0000313" key="3">
    <source>
        <dbReference type="EMBL" id="MBO1076977.1"/>
    </source>
</evidence>
<dbReference type="EMBL" id="JACTNF010000036">
    <property type="protein sequence ID" value="MBO1076977.1"/>
    <property type="molecule type" value="Genomic_DNA"/>
</dbReference>
<feature type="transmembrane region" description="Helical" evidence="1">
    <location>
        <begin position="205"/>
        <end position="223"/>
    </location>
</feature>
<organism evidence="3 4">
    <name type="scientific">Roseomonas marmotae</name>
    <dbReference type="NCBI Taxonomy" id="2768161"/>
    <lineage>
        <taxon>Bacteria</taxon>
        <taxon>Pseudomonadati</taxon>
        <taxon>Pseudomonadota</taxon>
        <taxon>Alphaproteobacteria</taxon>
        <taxon>Acetobacterales</taxon>
        <taxon>Roseomonadaceae</taxon>
        <taxon>Roseomonas</taxon>
    </lineage>
</organism>
<protein>
    <submittedName>
        <fullName evidence="3">Acyltransferase</fullName>
    </submittedName>
</protein>
<keyword evidence="3" id="KW-0808">Transferase</keyword>
<dbReference type="InterPro" id="IPR050879">
    <property type="entry name" value="Acyltransferase_3"/>
</dbReference>
<comment type="caution">
    <text evidence="3">The sequence shown here is derived from an EMBL/GenBank/DDBJ whole genome shotgun (WGS) entry which is preliminary data.</text>
</comment>
<keyword evidence="3" id="KW-0012">Acyltransferase</keyword>
<keyword evidence="1" id="KW-0472">Membrane</keyword>
<feature type="transmembrane region" description="Helical" evidence="1">
    <location>
        <begin position="86"/>
        <end position="107"/>
    </location>
</feature>
<evidence type="ECO:0000313" key="4">
    <source>
        <dbReference type="Proteomes" id="UP001518990"/>
    </source>
</evidence>
<dbReference type="Pfam" id="PF01757">
    <property type="entry name" value="Acyl_transf_3"/>
    <property type="match status" value="1"/>
</dbReference>
<dbReference type="Proteomes" id="UP001518990">
    <property type="component" value="Unassembled WGS sequence"/>
</dbReference>
<feature type="transmembrane region" description="Helical" evidence="1">
    <location>
        <begin position="280"/>
        <end position="298"/>
    </location>
</feature>
<feature type="transmembrane region" description="Helical" evidence="1">
    <location>
        <begin position="235"/>
        <end position="268"/>
    </location>
</feature>
<evidence type="ECO:0000259" key="2">
    <source>
        <dbReference type="Pfam" id="PF01757"/>
    </source>
</evidence>
<accession>A0ABS3KHR5</accession>
<dbReference type="PANTHER" id="PTHR23028:SF53">
    <property type="entry name" value="ACYL_TRANSF_3 DOMAIN-CONTAINING PROTEIN"/>
    <property type="match status" value="1"/>
</dbReference>
<dbReference type="RefSeq" id="WP_207450624.1">
    <property type="nucleotide sequence ID" value="NZ_CP061091.1"/>
</dbReference>
<feature type="transmembrane region" description="Helical" evidence="1">
    <location>
        <begin position="46"/>
        <end position="65"/>
    </location>
</feature>
<keyword evidence="1" id="KW-1133">Transmembrane helix</keyword>
<evidence type="ECO:0000256" key="1">
    <source>
        <dbReference type="SAM" id="Phobius"/>
    </source>
</evidence>
<feature type="transmembrane region" description="Helical" evidence="1">
    <location>
        <begin position="174"/>
        <end position="193"/>
    </location>
</feature>
<sequence>MSARMQLDALTSLRGIAAWWVVLYHFREGLPAHWPAFLASTAAYGYLAVDLFFILSGFVISLNYSQQFRNGVRGSFTFYGMRLARIYPLHLLVMILYLSVPVAVALFSSQGLQEGELPVGYYLQSLLLIQNWGFTDRLLWNVPAWSISTEMFAYLIFPLVAFGVSRFVTGLTAALSYVLLLLLLLAGLAAALVPSIGDDIEHFGLIRCVLEFSIGIGLHRIIAFHPARHPLENSAGLLLFLACAAAFALGLAPDYILMPFGFFCLIYALADPGGSVARLLSTRVLIFVGAISYSTYLVHYLVKTWVKFLLVQPGIPELVPLLAYLAVTAVASWVLYQRVEIPAQRWCRGIIARLSAPKPAIARYVDTAGPGPGAP</sequence>
<feature type="transmembrane region" description="Helical" evidence="1">
    <location>
        <begin position="318"/>
        <end position="336"/>
    </location>
</feature>
<gene>
    <name evidence="3" type="ORF">IAI60_20410</name>
</gene>
<dbReference type="GO" id="GO:0016746">
    <property type="term" value="F:acyltransferase activity"/>
    <property type="evidence" value="ECO:0007669"/>
    <property type="project" value="UniProtKB-KW"/>
</dbReference>
<feature type="domain" description="Acyltransferase 3" evidence="2">
    <location>
        <begin position="9"/>
        <end position="336"/>
    </location>
</feature>
<dbReference type="PANTHER" id="PTHR23028">
    <property type="entry name" value="ACETYLTRANSFERASE"/>
    <property type="match status" value="1"/>
</dbReference>
<name>A0ABS3KHR5_9PROT</name>
<dbReference type="InterPro" id="IPR002656">
    <property type="entry name" value="Acyl_transf_3_dom"/>
</dbReference>
<keyword evidence="4" id="KW-1185">Reference proteome</keyword>